<accession>A0A4C1VZB0</accession>
<proteinExistence type="predicted"/>
<dbReference type="Proteomes" id="UP000299102">
    <property type="component" value="Unassembled WGS sequence"/>
</dbReference>
<reference evidence="1 2" key="1">
    <citation type="journal article" date="2019" name="Commun. Biol.">
        <title>The bagworm genome reveals a unique fibroin gene that provides high tensile strength.</title>
        <authorList>
            <person name="Kono N."/>
            <person name="Nakamura H."/>
            <person name="Ohtoshi R."/>
            <person name="Tomita M."/>
            <person name="Numata K."/>
            <person name="Arakawa K."/>
        </authorList>
    </citation>
    <scope>NUCLEOTIDE SEQUENCE [LARGE SCALE GENOMIC DNA]</scope>
</reference>
<keyword evidence="2" id="KW-1185">Reference proteome</keyword>
<comment type="caution">
    <text evidence="1">The sequence shown here is derived from an EMBL/GenBank/DDBJ whole genome shotgun (WGS) entry which is preliminary data.</text>
</comment>
<evidence type="ECO:0000313" key="2">
    <source>
        <dbReference type="Proteomes" id="UP000299102"/>
    </source>
</evidence>
<sequence length="148" mass="16999">MRIILRNLNKTNTGRKASTVRGSFALLTQRPLVVFFFFKAENHEGIHFQEFRMNFINMIRLFISRRPPPAARRPPPAVRLPPSAAGRINHPVTCHSELLINEFLSSPSARGRLAPAEGGRPREHYYYYWSNKSVVVCSPIYYCSDCFS</sequence>
<name>A0A4C1VZB0_EUMVA</name>
<evidence type="ECO:0000313" key="1">
    <source>
        <dbReference type="EMBL" id="GBP43177.1"/>
    </source>
</evidence>
<gene>
    <name evidence="1" type="ORF">EVAR_26852_1</name>
</gene>
<dbReference type="EMBL" id="BGZK01000431">
    <property type="protein sequence ID" value="GBP43177.1"/>
    <property type="molecule type" value="Genomic_DNA"/>
</dbReference>
<protein>
    <submittedName>
        <fullName evidence="1">Uncharacterized protein</fullName>
    </submittedName>
</protein>
<organism evidence="1 2">
    <name type="scientific">Eumeta variegata</name>
    <name type="common">Bagworm moth</name>
    <name type="synonym">Eumeta japonica</name>
    <dbReference type="NCBI Taxonomy" id="151549"/>
    <lineage>
        <taxon>Eukaryota</taxon>
        <taxon>Metazoa</taxon>
        <taxon>Ecdysozoa</taxon>
        <taxon>Arthropoda</taxon>
        <taxon>Hexapoda</taxon>
        <taxon>Insecta</taxon>
        <taxon>Pterygota</taxon>
        <taxon>Neoptera</taxon>
        <taxon>Endopterygota</taxon>
        <taxon>Lepidoptera</taxon>
        <taxon>Glossata</taxon>
        <taxon>Ditrysia</taxon>
        <taxon>Tineoidea</taxon>
        <taxon>Psychidae</taxon>
        <taxon>Oiketicinae</taxon>
        <taxon>Eumeta</taxon>
    </lineage>
</organism>
<dbReference type="AlphaFoldDB" id="A0A4C1VZB0"/>